<name>A0A917K1S9_9PSEU</name>
<keyword evidence="5" id="KW-1185">Reference proteome</keyword>
<dbReference type="EMBL" id="BAAAHC010000009">
    <property type="protein sequence ID" value="GAA0522739.1"/>
    <property type="molecule type" value="Genomic_DNA"/>
</dbReference>
<dbReference type="Proteomes" id="UP001500220">
    <property type="component" value="Unassembled WGS sequence"/>
</dbReference>
<gene>
    <name evidence="2" type="ORF">GCM10009545_26120</name>
    <name evidence="3" type="ORF">GCM10011581_33810</name>
</gene>
<dbReference type="AlphaFoldDB" id="A0A917K1S9"/>
<feature type="region of interest" description="Disordered" evidence="1">
    <location>
        <begin position="151"/>
        <end position="173"/>
    </location>
</feature>
<reference evidence="5" key="3">
    <citation type="journal article" date="2019" name="Int. J. Syst. Evol. Microbiol.">
        <title>The Global Catalogue of Microorganisms (GCM) 10K type strain sequencing project: providing services to taxonomists for standard genome sequencing and annotation.</title>
        <authorList>
            <consortium name="The Broad Institute Genomics Platform"/>
            <consortium name="The Broad Institute Genome Sequencing Center for Infectious Disease"/>
            <person name="Wu L."/>
            <person name="Ma J."/>
        </authorList>
    </citation>
    <scope>NUCLEOTIDE SEQUENCE [LARGE SCALE GENOMIC DNA]</scope>
    <source>
        <strain evidence="5">JCM 10664</strain>
    </source>
</reference>
<accession>A0A917K1S9</accession>
<dbReference type="Proteomes" id="UP000597989">
    <property type="component" value="Unassembled WGS sequence"/>
</dbReference>
<dbReference type="RefSeq" id="WP_188988797.1">
    <property type="nucleotide sequence ID" value="NZ_BAAAHC010000009.1"/>
</dbReference>
<dbReference type="EMBL" id="BMMT01000012">
    <property type="protein sequence ID" value="GGI93920.1"/>
    <property type="molecule type" value="Genomic_DNA"/>
</dbReference>
<comment type="caution">
    <text evidence="3">The sequence shown here is derived from an EMBL/GenBank/DDBJ whole genome shotgun (WGS) entry which is preliminary data.</text>
</comment>
<reference evidence="3" key="4">
    <citation type="submission" date="2020-09" db="EMBL/GenBank/DDBJ databases">
        <authorList>
            <person name="Sun Q."/>
            <person name="Zhou Y."/>
        </authorList>
    </citation>
    <scope>NUCLEOTIDE SEQUENCE</scope>
    <source>
        <strain evidence="3">CGMCC 4.7206</strain>
    </source>
</reference>
<protein>
    <submittedName>
        <fullName evidence="3">Uncharacterized protein</fullName>
    </submittedName>
</protein>
<evidence type="ECO:0000313" key="5">
    <source>
        <dbReference type="Proteomes" id="UP001500220"/>
    </source>
</evidence>
<proteinExistence type="predicted"/>
<reference evidence="2" key="5">
    <citation type="submission" date="2023-12" db="EMBL/GenBank/DDBJ databases">
        <authorList>
            <person name="Sun Q."/>
            <person name="Inoue M."/>
        </authorList>
    </citation>
    <scope>NUCLEOTIDE SEQUENCE</scope>
    <source>
        <strain evidence="2">JCM 10664</strain>
    </source>
</reference>
<evidence type="ECO:0000256" key="1">
    <source>
        <dbReference type="SAM" id="MobiDB-lite"/>
    </source>
</evidence>
<dbReference type="Gene3D" id="3.40.1000.10">
    <property type="entry name" value="Mog1/PsbP, alpha/beta/alpha sandwich"/>
    <property type="match status" value="1"/>
</dbReference>
<organism evidence="3 4">
    <name type="scientific">Saccharopolyspora thermophila</name>
    <dbReference type="NCBI Taxonomy" id="89367"/>
    <lineage>
        <taxon>Bacteria</taxon>
        <taxon>Bacillati</taxon>
        <taxon>Actinomycetota</taxon>
        <taxon>Actinomycetes</taxon>
        <taxon>Pseudonocardiales</taxon>
        <taxon>Pseudonocardiaceae</taxon>
        <taxon>Saccharopolyspora</taxon>
    </lineage>
</organism>
<evidence type="ECO:0000313" key="2">
    <source>
        <dbReference type="EMBL" id="GAA0522739.1"/>
    </source>
</evidence>
<sequence length="173" mass="18366">MAAPGSIEFPLPARWHPVSPGELNLDVAFLAIRLDTHGSGFTATVVIEGMTLEPGSSLTDLADHAAAAQPTGIVISRSAWEGPRGPRLRQVLRLTDGAGPRLRWLVRVEEYAVLQEGGLPTGLPVLRATSTATLEQAEAIATDFELMVSGLDSDSPTADRTAVQRHHHPAHGT</sequence>
<reference evidence="3 4" key="2">
    <citation type="journal article" date="2014" name="Int. J. Syst. Evol. Microbiol.">
        <title>Complete genome sequence of Corynebacterium casei LMG S-19264T (=DSM 44701T), isolated from a smear-ripened cheese.</title>
        <authorList>
            <consortium name="US DOE Joint Genome Institute (JGI-PGF)"/>
            <person name="Walter F."/>
            <person name="Albersmeier A."/>
            <person name="Kalinowski J."/>
            <person name="Ruckert C."/>
        </authorList>
    </citation>
    <scope>NUCLEOTIDE SEQUENCE [LARGE SCALE GENOMIC DNA]</scope>
    <source>
        <strain evidence="3 4">CGMCC 4.7206</strain>
    </source>
</reference>
<reference evidence="2" key="1">
    <citation type="journal article" date="2014" name="Int. J. Syst. Evol. Microbiol.">
        <title>Complete genome of a new Firmicutes species belonging to the dominant human colonic microbiota ('Ruminococcus bicirculans') reveals two chromosomes and a selective capacity to utilize plant glucans.</title>
        <authorList>
            <consortium name="NISC Comparative Sequencing Program"/>
            <person name="Wegmann U."/>
            <person name="Louis P."/>
            <person name="Goesmann A."/>
            <person name="Henrissat B."/>
            <person name="Duncan S.H."/>
            <person name="Flint H.J."/>
        </authorList>
    </citation>
    <scope>NUCLEOTIDE SEQUENCE</scope>
    <source>
        <strain evidence="2">JCM 10664</strain>
    </source>
</reference>
<evidence type="ECO:0000313" key="4">
    <source>
        <dbReference type="Proteomes" id="UP000597989"/>
    </source>
</evidence>
<feature type="compositionally biased region" description="Basic residues" evidence="1">
    <location>
        <begin position="163"/>
        <end position="173"/>
    </location>
</feature>
<evidence type="ECO:0000313" key="3">
    <source>
        <dbReference type="EMBL" id="GGI93920.1"/>
    </source>
</evidence>